<evidence type="ECO:0000256" key="2">
    <source>
        <dbReference type="ARBA" id="ARBA00008170"/>
    </source>
</evidence>
<comment type="similarity">
    <text evidence="2">Belongs to the Ca(2+):cation antiporter (CaCA) (TC 2.A.19) family.</text>
</comment>
<dbReference type="GO" id="GO:0006874">
    <property type="term" value="P:intracellular calcium ion homeostasis"/>
    <property type="evidence" value="ECO:0007669"/>
    <property type="project" value="TreeGrafter"/>
</dbReference>
<feature type="compositionally biased region" description="Basic and acidic residues" evidence="7">
    <location>
        <begin position="707"/>
        <end position="719"/>
    </location>
</feature>
<feature type="compositionally biased region" description="Acidic residues" evidence="7">
    <location>
        <begin position="290"/>
        <end position="306"/>
    </location>
</feature>
<feature type="transmembrane region" description="Helical" evidence="8">
    <location>
        <begin position="247"/>
        <end position="265"/>
    </location>
</feature>
<gene>
    <name evidence="10" type="ORF">B0H65DRAFT_565333</name>
</gene>
<feature type="region of interest" description="Disordered" evidence="7">
    <location>
        <begin position="666"/>
        <end position="746"/>
    </location>
</feature>
<feature type="region of interest" description="Disordered" evidence="7">
    <location>
        <begin position="276"/>
        <end position="316"/>
    </location>
</feature>
<dbReference type="GO" id="GO:0016020">
    <property type="term" value="C:membrane"/>
    <property type="evidence" value="ECO:0007669"/>
    <property type="project" value="UniProtKB-SubCell"/>
</dbReference>
<comment type="subcellular location">
    <subcellularLocation>
        <location evidence="1">Membrane</location>
        <topology evidence="1">Multi-pass membrane protein</topology>
    </subcellularLocation>
</comment>
<keyword evidence="6 8" id="KW-0472">Membrane</keyword>
<dbReference type="InterPro" id="IPR051359">
    <property type="entry name" value="CaCA_antiporter"/>
</dbReference>
<evidence type="ECO:0000256" key="3">
    <source>
        <dbReference type="ARBA" id="ARBA00022448"/>
    </source>
</evidence>
<reference evidence="10" key="2">
    <citation type="submission" date="2023-06" db="EMBL/GenBank/DDBJ databases">
        <authorList>
            <consortium name="Lawrence Berkeley National Laboratory"/>
            <person name="Haridas S."/>
            <person name="Hensen N."/>
            <person name="Bonometti L."/>
            <person name="Westerberg I."/>
            <person name="Brannstrom I.O."/>
            <person name="Guillou S."/>
            <person name="Cros-Aarteil S."/>
            <person name="Calhoun S."/>
            <person name="Kuo A."/>
            <person name="Mondo S."/>
            <person name="Pangilinan J."/>
            <person name="Riley R."/>
            <person name="Labutti K."/>
            <person name="Andreopoulos B."/>
            <person name="Lipzen A."/>
            <person name="Chen C."/>
            <person name="Yanf M."/>
            <person name="Daum C."/>
            <person name="Ng V."/>
            <person name="Clum A."/>
            <person name="Steindorff A."/>
            <person name="Ohm R."/>
            <person name="Martin F."/>
            <person name="Silar P."/>
            <person name="Natvig D."/>
            <person name="Lalanne C."/>
            <person name="Gautier V."/>
            <person name="Ament-Velasquez S.L."/>
            <person name="Kruys A."/>
            <person name="Hutchinson M.I."/>
            <person name="Powell A.J."/>
            <person name="Barry K."/>
            <person name="Miller A.N."/>
            <person name="Grigoriev I.V."/>
            <person name="Debuchy R."/>
            <person name="Gladieux P."/>
            <person name="Thoren M.H."/>
            <person name="Johannesson H."/>
        </authorList>
    </citation>
    <scope>NUCLEOTIDE SEQUENCE</scope>
    <source>
        <strain evidence="10">CBS 560.94</strain>
    </source>
</reference>
<name>A0AAE0JRE5_9PEZI</name>
<feature type="region of interest" description="Disordered" evidence="7">
    <location>
        <begin position="814"/>
        <end position="833"/>
    </location>
</feature>
<evidence type="ECO:0000256" key="4">
    <source>
        <dbReference type="ARBA" id="ARBA00022692"/>
    </source>
</evidence>
<feature type="domain" description="Sodium/calcium exchanger membrane region" evidence="9">
    <location>
        <begin position="121"/>
        <end position="260"/>
    </location>
</feature>
<feature type="transmembrane region" description="Helical" evidence="8">
    <location>
        <begin position="145"/>
        <end position="164"/>
    </location>
</feature>
<dbReference type="InterPro" id="IPR044880">
    <property type="entry name" value="NCX_ion-bd_dom_sf"/>
</dbReference>
<dbReference type="EMBL" id="JAUEPP010000001">
    <property type="protein sequence ID" value="KAK3356115.1"/>
    <property type="molecule type" value="Genomic_DNA"/>
</dbReference>
<dbReference type="PANTHER" id="PTHR12266">
    <property type="entry name" value="NA+/CA2+ K+ INDEPENDENT EXCHANGER"/>
    <property type="match status" value="1"/>
</dbReference>
<feature type="transmembrane region" description="Helical" evidence="8">
    <location>
        <begin position="1022"/>
        <end position="1044"/>
    </location>
</feature>
<feature type="transmembrane region" description="Helical" evidence="8">
    <location>
        <begin position="114"/>
        <end position="133"/>
    </location>
</feature>
<dbReference type="Gene3D" id="1.20.1420.30">
    <property type="entry name" value="NCX, central ion-binding region"/>
    <property type="match status" value="2"/>
</dbReference>
<feature type="domain" description="Sodium/calcium exchanger membrane region" evidence="9">
    <location>
        <begin position="909"/>
        <end position="1043"/>
    </location>
</feature>
<feature type="compositionally biased region" description="Basic and acidic residues" evidence="7">
    <location>
        <begin position="820"/>
        <end position="833"/>
    </location>
</feature>
<keyword evidence="11" id="KW-1185">Reference proteome</keyword>
<evidence type="ECO:0000256" key="7">
    <source>
        <dbReference type="SAM" id="MobiDB-lite"/>
    </source>
</evidence>
<feature type="transmembrane region" description="Helical" evidence="8">
    <location>
        <begin position="217"/>
        <end position="235"/>
    </location>
</feature>
<protein>
    <submittedName>
        <fullName evidence="10">Sodium/calcium exchanger protein-domain-containing protein</fullName>
    </submittedName>
</protein>
<feature type="compositionally biased region" description="Polar residues" evidence="7">
    <location>
        <begin position="459"/>
        <end position="468"/>
    </location>
</feature>
<keyword evidence="5 8" id="KW-1133">Transmembrane helix</keyword>
<dbReference type="Proteomes" id="UP001278500">
    <property type="component" value="Unassembled WGS sequence"/>
</dbReference>
<keyword evidence="4 8" id="KW-0812">Transmembrane</keyword>
<feature type="transmembrane region" description="Helical" evidence="8">
    <location>
        <begin position="872"/>
        <end position="893"/>
    </location>
</feature>
<sequence>MSLYRQKRSPFSSRPFIVSTLLITCLATYALVLRPFATSRLLRQPGEYQQQQNVARILARGHHKHEPTAPVDCRHVHLAQDQCAFILAHCEDEEAGLIHYLSFYYCTLPGAKPVAFVILTAWLGLLFTTIGIAASDFFSINLSTISSVLGLSENLAGVTFLALGNGSPDVFSTFAAMGSNSGSMAVGELIGAAGFITAVVAGSMGLVREFKVQKRTFVRDIVYFIIAISFTMLFLLDQELHLWEANAMVGCYVAYVILVFAWQWFTDRRRKTRQGEAAARTHYHGSAPEPSEELEPYWDDPDDDEAASVNTRPRTAQTDISALERGPRIEVEGQGVVASTPSEEEEDEQRDLHVAAEMTSSMRVNRPRWGRSNTTITPIRPSLVGALEFRSILSSIQKERNVQGGYFRGHRRGHSDYFSNQPSLPLIPEDQLYRGRQYTLDTLPTLSTIVSGRDRALSSGHSPLNLDNSGLPAIQSGSETGDTSPLLAPGPLRPNESPNLRPDTRGSSTTRTVDGRLAPPLDTGGVNQGLLQHQWRKTPRTLGLHLQIPESTGSSNRASPTLSPFPMFSESPTMLTPQQLPESAFVFPTPSERRRSSIAIFGGYEEEEEPLKYWPYSILPPPHIFFGTLFPTLQGWSEKSWWDKLVSLISAPSVFVLAITLPVVETESEQDDDDEVEGPAESPATHLIHGHGQPGHMAVPVSMESSAHIRPETEWQEFRRRTRSASNRSPMRSPMRSPLHSPLTASPSFVTLASPRTRLNSEARAHTNGHTNLGAQVQQAMKLNPHQRYGHSRHGSQPTIIEEDEHGAITNTGATTLADNHNDTNDNENEEKASEEGWNRWLISLQLFTGPLFVVLIIWVNTMDDLPSPGRTLLKMTLYSLIFSLSCLGILLLTTSADKKPKYHFLLCFLGFVISIAWISTIANEVVGILKAVGVILGISEAILGLTIFAVGNSLGDLVADVTVARLGWPVMALAACFGGPMLNILLGIGLGGAWMIVSSANKHHAKHPELPFKYKPYKLQVGGTLMISAVTVLVTLVSLLILVPSNGSLVHVFVLVYIDVLHLDGFPAAGLFVFLPRRMLVVGSKLGVGHGLTTYFRRQVISVKQCTSFDETE</sequence>
<feature type="transmembrane region" description="Helical" evidence="8">
    <location>
        <begin position="982"/>
        <end position="1001"/>
    </location>
</feature>
<feature type="region of interest" description="Disordered" evidence="7">
    <location>
        <begin position="455"/>
        <end position="528"/>
    </location>
</feature>
<evidence type="ECO:0000313" key="10">
    <source>
        <dbReference type="EMBL" id="KAK3356115.1"/>
    </source>
</evidence>
<evidence type="ECO:0000256" key="5">
    <source>
        <dbReference type="ARBA" id="ARBA00022989"/>
    </source>
</evidence>
<feature type="transmembrane region" description="Helical" evidence="8">
    <location>
        <begin position="184"/>
        <end position="205"/>
    </location>
</feature>
<reference evidence="10" key="1">
    <citation type="journal article" date="2023" name="Mol. Phylogenet. Evol.">
        <title>Genome-scale phylogeny and comparative genomics of the fungal order Sordariales.</title>
        <authorList>
            <person name="Hensen N."/>
            <person name="Bonometti L."/>
            <person name="Westerberg I."/>
            <person name="Brannstrom I.O."/>
            <person name="Guillou S."/>
            <person name="Cros-Aarteil S."/>
            <person name="Calhoun S."/>
            <person name="Haridas S."/>
            <person name="Kuo A."/>
            <person name="Mondo S."/>
            <person name="Pangilinan J."/>
            <person name="Riley R."/>
            <person name="LaButti K."/>
            <person name="Andreopoulos B."/>
            <person name="Lipzen A."/>
            <person name="Chen C."/>
            <person name="Yan M."/>
            <person name="Daum C."/>
            <person name="Ng V."/>
            <person name="Clum A."/>
            <person name="Steindorff A."/>
            <person name="Ohm R.A."/>
            <person name="Martin F."/>
            <person name="Silar P."/>
            <person name="Natvig D.O."/>
            <person name="Lalanne C."/>
            <person name="Gautier V."/>
            <person name="Ament-Velasquez S.L."/>
            <person name="Kruys A."/>
            <person name="Hutchinson M.I."/>
            <person name="Powell A.J."/>
            <person name="Barry K."/>
            <person name="Miller A.N."/>
            <person name="Grigoriev I.V."/>
            <person name="Debuchy R."/>
            <person name="Gladieux P."/>
            <person name="Hiltunen Thoren M."/>
            <person name="Johannesson H."/>
        </authorList>
    </citation>
    <scope>NUCLEOTIDE SEQUENCE</scope>
    <source>
        <strain evidence="10">CBS 560.94</strain>
    </source>
</reference>
<feature type="transmembrane region" description="Helical" evidence="8">
    <location>
        <begin position="929"/>
        <end position="951"/>
    </location>
</feature>
<dbReference type="RefSeq" id="XP_062687492.1">
    <property type="nucleotide sequence ID" value="XM_062830283.1"/>
</dbReference>
<dbReference type="GeneID" id="87867437"/>
<feature type="transmembrane region" description="Helical" evidence="8">
    <location>
        <begin position="1050"/>
        <end position="1076"/>
    </location>
</feature>
<dbReference type="GO" id="GO:0008324">
    <property type="term" value="F:monoatomic cation transmembrane transporter activity"/>
    <property type="evidence" value="ECO:0007669"/>
    <property type="project" value="TreeGrafter"/>
</dbReference>
<dbReference type="InterPro" id="IPR004837">
    <property type="entry name" value="NaCa_Exmemb"/>
</dbReference>
<feature type="compositionally biased region" description="Acidic residues" evidence="7">
    <location>
        <begin position="666"/>
        <end position="678"/>
    </location>
</feature>
<organism evidence="10 11">
    <name type="scientific">Neurospora tetraspora</name>
    <dbReference type="NCBI Taxonomy" id="94610"/>
    <lineage>
        <taxon>Eukaryota</taxon>
        <taxon>Fungi</taxon>
        <taxon>Dikarya</taxon>
        <taxon>Ascomycota</taxon>
        <taxon>Pezizomycotina</taxon>
        <taxon>Sordariomycetes</taxon>
        <taxon>Sordariomycetidae</taxon>
        <taxon>Sordariales</taxon>
        <taxon>Sordariaceae</taxon>
        <taxon>Neurospora</taxon>
    </lineage>
</organism>
<evidence type="ECO:0000259" key="9">
    <source>
        <dbReference type="Pfam" id="PF01699"/>
    </source>
</evidence>
<feature type="compositionally biased region" description="Low complexity" evidence="7">
    <location>
        <begin position="724"/>
        <end position="742"/>
    </location>
</feature>
<comment type="caution">
    <text evidence="10">The sequence shown here is derived from an EMBL/GenBank/DDBJ whole genome shotgun (WGS) entry which is preliminary data.</text>
</comment>
<evidence type="ECO:0000256" key="1">
    <source>
        <dbReference type="ARBA" id="ARBA00004141"/>
    </source>
</evidence>
<feature type="transmembrane region" description="Helical" evidence="8">
    <location>
        <begin position="905"/>
        <end position="923"/>
    </location>
</feature>
<keyword evidence="3" id="KW-0813">Transport</keyword>
<proteinExistence type="inferred from homology"/>
<feature type="transmembrane region" description="Helical" evidence="8">
    <location>
        <begin position="841"/>
        <end position="860"/>
    </location>
</feature>
<evidence type="ECO:0000256" key="6">
    <source>
        <dbReference type="ARBA" id="ARBA00023136"/>
    </source>
</evidence>
<accession>A0AAE0JRE5</accession>
<dbReference type="PANTHER" id="PTHR12266:SF0">
    <property type="entry name" value="MITOCHONDRIAL SODIUM_CALCIUM EXCHANGER PROTEIN"/>
    <property type="match status" value="1"/>
</dbReference>
<dbReference type="AlphaFoldDB" id="A0AAE0JRE5"/>
<evidence type="ECO:0000256" key="8">
    <source>
        <dbReference type="SAM" id="Phobius"/>
    </source>
</evidence>
<evidence type="ECO:0000313" key="11">
    <source>
        <dbReference type="Proteomes" id="UP001278500"/>
    </source>
</evidence>
<dbReference type="Pfam" id="PF01699">
    <property type="entry name" value="Na_Ca_ex"/>
    <property type="match status" value="2"/>
</dbReference>